<reference evidence="1" key="1">
    <citation type="journal article" date="2019" name="bioRxiv">
        <title>The Genome of the Zebra Mussel, Dreissena polymorpha: A Resource for Invasive Species Research.</title>
        <authorList>
            <person name="McCartney M.A."/>
            <person name="Auch B."/>
            <person name="Kono T."/>
            <person name="Mallez S."/>
            <person name="Zhang Y."/>
            <person name="Obille A."/>
            <person name="Becker A."/>
            <person name="Abrahante J.E."/>
            <person name="Garbe J."/>
            <person name="Badalamenti J.P."/>
            <person name="Herman A."/>
            <person name="Mangelson H."/>
            <person name="Liachko I."/>
            <person name="Sullivan S."/>
            <person name="Sone E.D."/>
            <person name="Koren S."/>
            <person name="Silverstein K.A.T."/>
            <person name="Beckman K.B."/>
            <person name="Gohl D.M."/>
        </authorList>
    </citation>
    <scope>NUCLEOTIDE SEQUENCE</scope>
    <source>
        <strain evidence="1">Duluth1</strain>
        <tissue evidence="1">Whole animal</tissue>
    </source>
</reference>
<dbReference type="Proteomes" id="UP000828390">
    <property type="component" value="Unassembled WGS sequence"/>
</dbReference>
<keyword evidence="2" id="KW-1185">Reference proteome</keyword>
<comment type="caution">
    <text evidence="1">The sequence shown here is derived from an EMBL/GenBank/DDBJ whole genome shotgun (WGS) entry which is preliminary data.</text>
</comment>
<proteinExistence type="predicted"/>
<evidence type="ECO:0000313" key="1">
    <source>
        <dbReference type="EMBL" id="KAH3726747.1"/>
    </source>
</evidence>
<dbReference type="EMBL" id="JAIWYP010000012">
    <property type="protein sequence ID" value="KAH3726747.1"/>
    <property type="molecule type" value="Genomic_DNA"/>
</dbReference>
<reference evidence="1" key="2">
    <citation type="submission" date="2020-11" db="EMBL/GenBank/DDBJ databases">
        <authorList>
            <person name="McCartney M.A."/>
            <person name="Auch B."/>
            <person name="Kono T."/>
            <person name="Mallez S."/>
            <person name="Becker A."/>
            <person name="Gohl D.M."/>
            <person name="Silverstein K.A.T."/>
            <person name="Koren S."/>
            <person name="Bechman K.B."/>
            <person name="Herman A."/>
            <person name="Abrahante J.E."/>
            <person name="Garbe J."/>
        </authorList>
    </citation>
    <scope>NUCLEOTIDE SEQUENCE</scope>
    <source>
        <strain evidence="1">Duluth1</strain>
        <tissue evidence="1">Whole animal</tissue>
    </source>
</reference>
<evidence type="ECO:0000313" key="2">
    <source>
        <dbReference type="Proteomes" id="UP000828390"/>
    </source>
</evidence>
<accession>A0A9D4HN62</accession>
<sequence>MESNAYDQRKIQVASTVAVSFSKELTSFLELGSNFIQLNYDGNRSVETSPISLSSQPRPVALKLLVSLALSKTGDDEKEPGLSGLDFLPDGRLVAVDKMNDKCIILNERLQRLGTQHRFKYHPLGVVCVSHNVLYVTCDGD</sequence>
<dbReference type="AlphaFoldDB" id="A0A9D4HN62"/>
<protein>
    <submittedName>
        <fullName evidence="1">Uncharacterized protein</fullName>
    </submittedName>
</protein>
<organism evidence="1 2">
    <name type="scientific">Dreissena polymorpha</name>
    <name type="common">Zebra mussel</name>
    <name type="synonym">Mytilus polymorpha</name>
    <dbReference type="NCBI Taxonomy" id="45954"/>
    <lineage>
        <taxon>Eukaryota</taxon>
        <taxon>Metazoa</taxon>
        <taxon>Spiralia</taxon>
        <taxon>Lophotrochozoa</taxon>
        <taxon>Mollusca</taxon>
        <taxon>Bivalvia</taxon>
        <taxon>Autobranchia</taxon>
        <taxon>Heteroconchia</taxon>
        <taxon>Euheterodonta</taxon>
        <taxon>Imparidentia</taxon>
        <taxon>Neoheterodontei</taxon>
        <taxon>Myida</taxon>
        <taxon>Dreissenoidea</taxon>
        <taxon>Dreissenidae</taxon>
        <taxon>Dreissena</taxon>
    </lineage>
</organism>
<gene>
    <name evidence="1" type="ORF">DPMN_052616</name>
</gene>
<name>A0A9D4HN62_DREPO</name>